<keyword evidence="2" id="KW-1185">Reference proteome</keyword>
<proteinExistence type="predicted"/>
<evidence type="ECO:0000313" key="1">
    <source>
        <dbReference type="EMBL" id="KAL1509927.1"/>
    </source>
</evidence>
<sequence length="692" mass="80550">MKRSTFLLRLAMENKVALVSEDLDITSTLTDSESDFTCLILLFPKFNTNQHYSRKPSARERPTLCPFCYNDITTHFTRHLLRHHKENSEVQMITNLKPGSKERSTLIQVLRKRGYFNLHVEKNILNPVRKSKNPSTEYFICTFCLGHYSKKLLHKHVKRCPNKLIDRNNPGRNCLTESQTFMAGVLYKNSEFFQSSRLRKEGESLLNRHKRQQIRKMVFNKIREMARLLLALKNFGAYKGLLDVLRPENFSKLIYATKIISGYEEDTKNFKPASLVLHMGTNLKLICNVAFKLILEKKKIHNISWVDREARKNEIKDLIQLIESHWCNEVSSLALKTLNEKRITNRIELPLTSDILLFQAYLDDIAEKSYQNLISKTEVTKNYKILMECVLAKTVIFNRKRIGDVQYLQVNSYTKDNSNMNNHEEFSSSLTAVEQILSKKFKRIIIDGKHSKPVPILFSKKFKIRKAYSIVPPSNPYLFANPNSVNSWMSGVHVLRRLAKESQAEKPHLLTSTKFRKHIATTLQLMDMQPDEMEQVAKFIRKKLMKNFTGKLPQDIYQTSKVAKVLLLLEKGRGREFKGKNLTDIRLEREVYYSSEDETIQGEHDDAADETLEGLNDSVPEVESNNNQISTFELKNIRIELTDVLKIQNSLTENDIIRTQRREEPDNDTPNEIPKLNKLKVHKKNYQNYGAF</sequence>
<gene>
    <name evidence="1" type="ORF">ABEB36_004591</name>
</gene>
<dbReference type="PANTHER" id="PTHR33480">
    <property type="entry name" value="SET DOMAIN-CONTAINING PROTEIN-RELATED"/>
    <property type="match status" value="1"/>
</dbReference>
<protein>
    <submittedName>
        <fullName evidence="1">Uncharacterized protein</fullName>
    </submittedName>
</protein>
<organism evidence="1 2">
    <name type="scientific">Hypothenemus hampei</name>
    <name type="common">Coffee berry borer</name>
    <dbReference type="NCBI Taxonomy" id="57062"/>
    <lineage>
        <taxon>Eukaryota</taxon>
        <taxon>Metazoa</taxon>
        <taxon>Ecdysozoa</taxon>
        <taxon>Arthropoda</taxon>
        <taxon>Hexapoda</taxon>
        <taxon>Insecta</taxon>
        <taxon>Pterygota</taxon>
        <taxon>Neoptera</taxon>
        <taxon>Endopterygota</taxon>
        <taxon>Coleoptera</taxon>
        <taxon>Polyphaga</taxon>
        <taxon>Cucujiformia</taxon>
        <taxon>Curculionidae</taxon>
        <taxon>Scolytinae</taxon>
        <taxon>Hypothenemus</taxon>
    </lineage>
</organism>
<dbReference type="PANTHER" id="PTHR33480:SF1">
    <property type="entry name" value="TYR RECOMBINASE DOMAIN-CONTAINING PROTEIN"/>
    <property type="match status" value="1"/>
</dbReference>
<accession>A0ABD1F3U9</accession>
<dbReference type="AlphaFoldDB" id="A0ABD1F3U9"/>
<reference evidence="1 2" key="1">
    <citation type="submission" date="2024-05" db="EMBL/GenBank/DDBJ databases">
        <title>Genetic variation in Jamaican populations of the coffee berry borer (Hypothenemus hampei).</title>
        <authorList>
            <person name="Errbii M."/>
            <person name="Myrie A."/>
        </authorList>
    </citation>
    <scope>NUCLEOTIDE SEQUENCE [LARGE SCALE GENOMIC DNA]</scope>
    <source>
        <strain evidence="1">JA-Hopewell-2020-01-JO</strain>
        <tissue evidence="1">Whole body</tissue>
    </source>
</reference>
<evidence type="ECO:0000313" key="2">
    <source>
        <dbReference type="Proteomes" id="UP001566132"/>
    </source>
</evidence>
<name>A0ABD1F3U9_HYPHA</name>
<dbReference type="Proteomes" id="UP001566132">
    <property type="component" value="Unassembled WGS sequence"/>
</dbReference>
<comment type="caution">
    <text evidence="1">The sequence shown here is derived from an EMBL/GenBank/DDBJ whole genome shotgun (WGS) entry which is preliminary data.</text>
</comment>
<dbReference type="EMBL" id="JBDJPC010000003">
    <property type="protein sequence ID" value="KAL1509927.1"/>
    <property type="molecule type" value="Genomic_DNA"/>
</dbReference>